<dbReference type="InterPro" id="IPR036412">
    <property type="entry name" value="HAD-like_sf"/>
</dbReference>
<dbReference type="SUPFAM" id="SSF56784">
    <property type="entry name" value="HAD-like"/>
    <property type="match status" value="1"/>
</dbReference>
<comment type="subcellular location">
    <subcellularLocation>
        <location evidence="1">Membrane</location>
    </subcellularLocation>
</comment>
<dbReference type="SUPFAM" id="SSF81660">
    <property type="entry name" value="Metal cation-transporting ATPase, ATP-binding domain N"/>
    <property type="match status" value="1"/>
</dbReference>
<evidence type="ECO:0000256" key="3">
    <source>
        <dbReference type="ARBA" id="ARBA00022989"/>
    </source>
</evidence>
<feature type="transmembrane region" description="Helical" evidence="5">
    <location>
        <begin position="237"/>
        <end position="258"/>
    </location>
</feature>
<keyword evidence="3 5" id="KW-1133">Transmembrane helix</keyword>
<dbReference type="AlphaFoldDB" id="A0AAU9K1Q3"/>
<feature type="transmembrane region" description="Helical" evidence="5">
    <location>
        <begin position="278"/>
        <end position="301"/>
    </location>
</feature>
<dbReference type="GO" id="GO:0016020">
    <property type="term" value="C:membrane"/>
    <property type="evidence" value="ECO:0007669"/>
    <property type="project" value="UniProtKB-SubCell"/>
</dbReference>
<dbReference type="InterPro" id="IPR039720">
    <property type="entry name" value="TMEM94"/>
</dbReference>
<dbReference type="Gene3D" id="3.40.1110.10">
    <property type="entry name" value="Calcium-transporting ATPase, cytoplasmic domain N"/>
    <property type="match status" value="1"/>
</dbReference>
<name>A0AAU9K1Q3_9CILI</name>
<keyword evidence="4 5" id="KW-0472">Membrane</keyword>
<feature type="transmembrane region" description="Helical" evidence="5">
    <location>
        <begin position="914"/>
        <end position="940"/>
    </location>
</feature>
<evidence type="ECO:0000313" key="6">
    <source>
        <dbReference type="EMBL" id="CAG9331837.1"/>
    </source>
</evidence>
<dbReference type="InterPro" id="IPR023214">
    <property type="entry name" value="HAD_sf"/>
</dbReference>
<dbReference type="InterPro" id="IPR023298">
    <property type="entry name" value="ATPase_P-typ_TM_dom_sf"/>
</dbReference>
<feature type="transmembrane region" description="Helical" evidence="5">
    <location>
        <begin position="1071"/>
        <end position="1093"/>
    </location>
</feature>
<evidence type="ECO:0000256" key="4">
    <source>
        <dbReference type="ARBA" id="ARBA00023136"/>
    </source>
</evidence>
<gene>
    <name evidence="6" type="ORF">BSTOLATCC_MIC53896</name>
</gene>
<protein>
    <recommendedName>
        <fullName evidence="8">Cation-transporting P-type ATPase C-terminal domain-containing protein</fullName>
    </recommendedName>
</protein>
<sequence length="1159" mass="132956">MEGLSTQQAKGKLLEIIRHFRELNKQQPVKHVHLYLKSSWMLEIIVYAYGIFLILDYILLSSEVERLIIGILVLLMLLRYIYYWRNRSKLQWEGFDDRMKDIEELLKNLKEGEDLTHRSYRSMDYNIINVYRDKTWVKLPGIVLLEGDIVSAIPGNTLPAEAEGLDYHYKGITVQPFEEIKEFVSTDILEARRRLAFVLKTSPSYVFLEQALTDRVVNKKRPATFYMLCLKLAYKIFSIYTIIVTAVNIIIGILWIIFSERQWDDILSNPSVFFLSFIPLLLPSLVKFLTCWGNSVLWYICESLDSQQKPRSRSAKQAESLSSLLKLPANKTSGNVFEMAALAAQAEEDFEYNQSVSSFPPLSFSACFAKCRSFLIGGIQREFNILDMLSSTTFMCFIDKEGIISENAKYIDEVVVMGPEEKLVPLDVIHKSPLDILSGETDYDQIAFIEAKWVEYLPSLKPLVLSAILSKSPRPYSKRESLLNLNDDHPDLNDTGELFFSQPRLEIAIFEECLCVLAKLIGFTETSIRNHRHVCTFWSTWRPTNTDSLHDVSYKISPKRRERAFISAVQDTTDKQLTQRQFADEIKNKLLLPCHLLTNIVEKEGSYQVLSQGNPRVILQNCTDYWDGNHIVLLDESDRQRINTLLLQWTADDYDTIAYSYKPLVDEEILNIINDPNELNSLDERTKDLLQSAQKKHIFLGMIALTNHPKPEANHFIEDTKDAGIRFVIFSDKNYLETKAFGDDLGLDTAWNSCISLSDAPIPEEILNKAGQQVLPRGIEEIKKVLEDHLDTVPLLVSMFSDSSKASMHEMIKIYQEYGEVVLVIGGCLHPQNLNIYQAADISIGIAAQPCGYCSTCNGLRLFYAHSPGILEKVAEKLITMPCTFRLNLKSPLYLILQVIKEARRFMSNIQNGLLFTVMMYVSWSFMTCIALALGLPAILSPLQCGYLALVVTPSLSLSFLAAPADPQIMKRLPIKSTLFNINDHWSFTANQMIRVILFTVMMLYLHIWHLGNTVPSDKIFGFQWVDDYDDSDFMAFKIINFFWGVFLLCIFSMGYVNGHESWFKLKKITNIWWLGICVLNITSAIVVCVIYLAVYEQFEEFKATVENSYADYISFFFACFGLVIILELLNWNIHRKAKKLQMTLDLYFQTKLGLHSPR</sequence>
<proteinExistence type="predicted"/>
<dbReference type="PANTHER" id="PTHR13219">
    <property type="entry name" value="TRANSMEMBRANE PROTEIN 94"/>
    <property type="match status" value="1"/>
</dbReference>
<accession>A0AAU9K1Q3</accession>
<dbReference type="EMBL" id="CAJZBQ010000053">
    <property type="protein sequence ID" value="CAG9331837.1"/>
    <property type="molecule type" value="Genomic_DNA"/>
</dbReference>
<dbReference type="Proteomes" id="UP001162131">
    <property type="component" value="Unassembled WGS sequence"/>
</dbReference>
<dbReference type="InterPro" id="IPR023299">
    <property type="entry name" value="ATPase_P-typ_cyto_dom_N"/>
</dbReference>
<feature type="transmembrane region" description="Helical" evidence="5">
    <location>
        <begin position="40"/>
        <end position="60"/>
    </location>
</feature>
<keyword evidence="2 5" id="KW-0812">Transmembrane</keyword>
<feature type="transmembrane region" description="Helical" evidence="5">
    <location>
        <begin position="1039"/>
        <end position="1059"/>
    </location>
</feature>
<evidence type="ECO:0000256" key="5">
    <source>
        <dbReference type="SAM" id="Phobius"/>
    </source>
</evidence>
<evidence type="ECO:0000313" key="7">
    <source>
        <dbReference type="Proteomes" id="UP001162131"/>
    </source>
</evidence>
<evidence type="ECO:0008006" key="8">
    <source>
        <dbReference type="Google" id="ProtNLM"/>
    </source>
</evidence>
<comment type="caution">
    <text evidence="6">The sequence shown here is derived from an EMBL/GenBank/DDBJ whole genome shotgun (WGS) entry which is preliminary data.</text>
</comment>
<evidence type="ECO:0000256" key="2">
    <source>
        <dbReference type="ARBA" id="ARBA00022692"/>
    </source>
</evidence>
<dbReference type="SUPFAM" id="SSF81665">
    <property type="entry name" value="Calcium ATPase, transmembrane domain M"/>
    <property type="match status" value="1"/>
</dbReference>
<dbReference type="PANTHER" id="PTHR13219:SF6">
    <property type="entry name" value="TRANSMEMBRANE PROTEIN 94"/>
    <property type="match status" value="1"/>
</dbReference>
<evidence type="ECO:0000256" key="1">
    <source>
        <dbReference type="ARBA" id="ARBA00004370"/>
    </source>
</evidence>
<feature type="transmembrane region" description="Helical" evidence="5">
    <location>
        <begin position="66"/>
        <end position="82"/>
    </location>
</feature>
<feature type="transmembrane region" description="Helical" evidence="5">
    <location>
        <begin position="1113"/>
        <end position="1134"/>
    </location>
</feature>
<reference evidence="6" key="1">
    <citation type="submission" date="2021-09" db="EMBL/GenBank/DDBJ databases">
        <authorList>
            <consortium name="AG Swart"/>
            <person name="Singh M."/>
            <person name="Singh A."/>
            <person name="Seah K."/>
            <person name="Emmerich C."/>
        </authorList>
    </citation>
    <scope>NUCLEOTIDE SEQUENCE</scope>
    <source>
        <strain evidence="6">ATCC30299</strain>
    </source>
</reference>
<dbReference type="Pfam" id="PF13246">
    <property type="entry name" value="Cation_ATPase"/>
    <property type="match status" value="1"/>
</dbReference>
<dbReference type="Gene3D" id="1.20.1110.10">
    <property type="entry name" value="Calcium-transporting ATPase, transmembrane domain"/>
    <property type="match status" value="1"/>
</dbReference>
<dbReference type="GO" id="GO:0000166">
    <property type="term" value="F:nucleotide binding"/>
    <property type="evidence" value="ECO:0007669"/>
    <property type="project" value="InterPro"/>
</dbReference>
<feature type="transmembrane region" description="Helical" evidence="5">
    <location>
        <begin position="946"/>
        <end position="965"/>
    </location>
</feature>
<organism evidence="6 7">
    <name type="scientific">Blepharisma stoltei</name>
    <dbReference type="NCBI Taxonomy" id="1481888"/>
    <lineage>
        <taxon>Eukaryota</taxon>
        <taxon>Sar</taxon>
        <taxon>Alveolata</taxon>
        <taxon>Ciliophora</taxon>
        <taxon>Postciliodesmatophora</taxon>
        <taxon>Heterotrichea</taxon>
        <taxon>Heterotrichida</taxon>
        <taxon>Blepharismidae</taxon>
        <taxon>Blepharisma</taxon>
    </lineage>
</organism>
<keyword evidence="7" id="KW-1185">Reference proteome</keyword>
<feature type="transmembrane region" description="Helical" evidence="5">
    <location>
        <begin position="986"/>
        <end position="1008"/>
    </location>
</feature>
<dbReference type="Gene3D" id="3.40.50.1000">
    <property type="entry name" value="HAD superfamily/HAD-like"/>
    <property type="match status" value="1"/>
</dbReference>